<evidence type="ECO:0000313" key="3">
    <source>
        <dbReference type="Proteomes" id="UP000625711"/>
    </source>
</evidence>
<evidence type="ECO:0000313" key="2">
    <source>
        <dbReference type="EMBL" id="KAF7266680.1"/>
    </source>
</evidence>
<feature type="region of interest" description="Disordered" evidence="1">
    <location>
        <begin position="1"/>
        <end position="26"/>
    </location>
</feature>
<dbReference type="EMBL" id="JAACXV010014518">
    <property type="protein sequence ID" value="KAF7266680.1"/>
    <property type="molecule type" value="Genomic_DNA"/>
</dbReference>
<accession>A0A834HX61</accession>
<dbReference type="AlphaFoldDB" id="A0A834HX61"/>
<protein>
    <submittedName>
        <fullName evidence="2">Uncharacterized protein</fullName>
    </submittedName>
</protein>
<gene>
    <name evidence="2" type="ORF">GWI33_020012</name>
</gene>
<proteinExistence type="predicted"/>
<reference evidence="2" key="1">
    <citation type="submission" date="2020-08" db="EMBL/GenBank/DDBJ databases">
        <title>Genome sequencing and assembly of the red palm weevil Rhynchophorus ferrugineus.</title>
        <authorList>
            <person name="Dias G.B."/>
            <person name="Bergman C.M."/>
            <person name="Manee M."/>
        </authorList>
    </citation>
    <scope>NUCLEOTIDE SEQUENCE</scope>
    <source>
        <strain evidence="2">AA-2017</strain>
        <tissue evidence="2">Whole larva</tissue>
    </source>
</reference>
<keyword evidence="3" id="KW-1185">Reference proteome</keyword>
<dbReference type="Proteomes" id="UP000625711">
    <property type="component" value="Unassembled WGS sequence"/>
</dbReference>
<organism evidence="2 3">
    <name type="scientific">Rhynchophorus ferrugineus</name>
    <name type="common">Red palm weevil</name>
    <name type="synonym">Curculio ferrugineus</name>
    <dbReference type="NCBI Taxonomy" id="354439"/>
    <lineage>
        <taxon>Eukaryota</taxon>
        <taxon>Metazoa</taxon>
        <taxon>Ecdysozoa</taxon>
        <taxon>Arthropoda</taxon>
        <taxon>Hexapoda</taxon>
        <taxon>Insecta</taxon>
        <taxon>Pterygota</taxon>
        <taxon>Neoptera</taxon>
        <taxon>Endopterygota</taxon>
        <taxon>Coleoptera</taxon>
        <taxon>Polyphaga</taxon>
        <taxon>Cucujiformia</taxon>
        <taxon>Curculionidae</taxon>
        <taxon>Dryophthorinae</taxon>
        <taxon>Rhynchophorus</taxon>
    </lineage>
</organism>
<evidence type="ECO:0000256" key="1">
    <source>
        <dbReference type="SAM" id="MobiDB-lite"/>
    </source>
</evidence>
<name>A0A834HX61_RHYFE</name>
<sequence length="104" mass="11939">MNQHNFTKPNSSHSITSSSDAVNRVSANYRTEERYPLRVRVKVRMLHPSGAPDNRHIETTPKKPVQSRIRASREVQPEDATIAEMERDVVAFLAKCWLRNAPEE</sequence>
<comment type="caution">
    <text evidence="2">The sequence shown here is derived from an EMBL/GenBank/DDBJ whole genome shotgun (WGS) entry which is preliminary data.</text>
</comment>
<feature type="region of interest" description="Disordered" evidence="1">
    <location>
        <begin position="47"/>
        <end position="76"/>
    </location>
</feature>